<dbReference type="AlphaFoldDB" id="A0AAV9WKW0"/>
<dbReference type="Proteomes" id="UP001370758">
    <property type="component" value="Unassembled WGS sequence"/>
</dbReference>
<reference evidence="2 3" key="1">
    <citation type="submission" date="2023-08" db="EMBL/GenBank/DDBJ databases">
        <authorList>
            <person name="Palmer J.M."/>
        </authorList>
    </citation>
    <scope>NUCLEOTIDE SEQUENCE [LARGE SCALE GENOMIC DNA]</scope>
    <source>
        <strain evidence="2 3">TWF481</strain>
    </source>
</reference>
<proteinExistence type="predicted"/>
<evidence type="ECO:0000313" key="2">
    <source>
        <dbReference type="EMBL" id="KAK6510138.1"/>
    </source>
</evidence>
<name>A0AAV9WKW0_9PEZI</name>
<keyword evidence="3" id="KW-1185">Reference proteome</keyword>
<keyword evidence="1" id="KW-0175">Coiled coil</keyword>
<evidence type="ECO:0000256" key="1">
    <source>
        <dbReference type="SAM" id="Coils"/>
    </source>
</evidence>
<dbReference type="EMBL" id="JAVHJL010000002">
    <property type="protein sequence ID" value="KAK6510138.1"/>
    <property type="molecule type" value="Genomic_DNA"/>
</dbReference>
<organism evidence="2 3">
    <name type="scientific">Arthrobotrys musiformis</name>
    <dbReference type="NCBI Taxonomy" id="47236"/>
    <lineage>
        <taxon>Eukaryota</taxon>
        <taxon>Fungi</taxon>
        <taxon>Dikarya</taxon>
        <taxon>Ascomycota</taxon>
        <taxon>Pezizomycotina</taxon>
        <taxon>Orbiliomycetes</taxon>
        <taxon>Orbiliales</taxon>
        <taxon>Orbiliaceae</taxon>
        <taxon>Arthrobotrys</taxon>
    </lineage>
</organism>
<protein>
    <submittedName>
        <fullName evidence="2">Uncharacterized protein</fullName>
    </submittedName>
</protein>
<sequence>MESLGFKNIDYAAISHTLGLTPKTPSDPFSSRKPPHDSFINSKIFPKVEPPLTSAELQDWQRLLVRVKLLQVGVHKVNRNLEGFRERCRDLKGRLDGEQKALWEMRIYGGLMDVKEAAEKLEERMERRAGERERKAREYGEIVKTGRERVDMIWRRGKGRADWWMERPWYEVGEE</sequence>
<feature type="coiled-coil region" evidence="1">
    <location>
        <begin position="74"/>
        <end position="138"/>
    </location>
</feature>
<evidence type="ECO:0000313" key="3">
    <source>
        <dbReference type="Proteomes" id="UP001370758"/>
    </source>
</evidence>
<gene>
    <name evidence="2" type="ORF">TWF481_004852</name>
</gene>
<comment type="caution">
    <text evidence="2">The sequence shown here is derived from an EMBL/GenBank/DDBJ whole genome shotgun (WGS) entry which is preliminary data.</text>
</comment>
<accession>A0AAV9WKW0</accession>